<name>A0A8J2PQC4_9BILA</name>
<dbReference type="OrthoDB" id="5852301at2759"/>
<dbReference type="AlphaFoldDB" id="A0A8J2PQC4"/>
<dbReference type="Proteomes" id="UP000746747">
    <property type="component" value="Unassembled WGS sequence"/>
</dbReference>
<keyword evidence="2" id="KW-1185">Reference proteome</keyword>
<evidence type="ECO:0000313" key="1">
    <source>
        <dbReference type="EMBL" id="CAG9530854.1"/>
    </source>
</evidence>
<evidence type="ECO:0000313" key="2">
    <source>
        <dbReference type="Proteomes" id="UP000746747"/>
    </source>
</evidence>
<reference evidence="1" key="1">
    <citation type="submission" date="2021-09" db="EMBL/GenBank/DDBJ databases">
        <authorList>
            <consortium name="Pathogen Informatics"/>
        </authorList>
    </citation>
    <scope>NUCLEOTIDE SEQUENCE</scope>
</reference>
<dbReference type="EMBL" id="CAKAEH010000400">
    <property type="protein sequence ID" value="CAG9530854.1"/>
    <property type="molecule type" value="Genomic_DNA"/>
</dbReference>
<accession>A0A8J2PQC4</accession>
<sequence>MILGSYNVCVISDLHMLFAAWFLMNRLFTSYYATSFQRSDVKVLRDFSWSAKLVGDCDTALENLKPIVVLTLHFVEGAVKTYEFTEEEVIEFFPSS</sequence>
<gene>
    <name evidence="1" type="ORF">CJOHNSTONI_LOCUS1299</name>
</gene>
<comment type="caution">
    <text evidence="1">The sequence shown here is derived from an EMBL/GenBank/DDBJ whole genome shotgun (WGS) entry which is preliminary data.</text>
</comment>
<organism evidence="1 2">
    <name type="scientific">Cercopithifilaria johnstoni</name>
    <dbReference type="NCBI Taxonomy" id="2874296"/>
    <lineage>
        <taxon>Eukaryota</taxon>
        <taxon>Metazoa</taxon>
        <taxon>Ecdysozoa</taxon>
        <taxon>Nematoda</taxon>
        <taxon>Chromadorea</taxon>
        <taxon>Rhabditida</taxon>
        <taxon>Spirurina</taxon>
        <taxon>Spiruromorpha</taxon>
        <taxon>Filarioidea</taxon>
        <taxon>Onchocercidae</taxon>
        <taxon>Cercopithifilaria</taxon>
    </lineage>
</organism>
<protein>
    <submittedName>
        <fullName evidence="1">Uncharacterized protein</fullName>
    </submittedName>
</protein>
<proteinExistence type="predicted"/>